<dbReference type="Gene3D" id="3.40.50.2000">
    <property type="entry name" value="Glycogen Phosphorylase B"/>
    <property type="match status" value="2"/>
</dbReference>
<organism evidence="4 5">
    <name type="scientific">Achromobacter spanius</name>
    <dbReference type="NCBI Taxonomy" id="217203"/>
    <lineage>
        <taxon>Bacteria</taxon>
        <taxon>Pseudomonadati</taxon>
        <taxon>Pseudomonadota</taxon>
        <taxon>Betaproteobacteria</taxon>
        <taxon>Burkholderiales</taxon>
        <taxon>Alcaligenaceae</taxon>
        <taxon>Achromobacter</taxon>
    </lineage>
</organism>
<keyword evidence="1" id="KW-0472">Membrane</keyword>
<dbReference type="Proteomes" id="UP001214170">
    <property type="component" value="Chromosome"/>
</dbReference>
<evidence type="ECO:0000313" key="4">
    <source>
        <dbReference type="EMBL" id="WFP11166.1"/>
    </source>
</evidence>
<dbReference type="PANTHER" id="PTHR45947">
    <property type="entry name" value="SULFOQUINOVOSYL TRANSFERASE SQD2"/>
    <property type="match status" value="1"/>
</dbReference>
<feature type="transmembrane region" description="Helical" evidence="1">
    <location>
        <begin position="65"/>
        <end position="82"/>
    </location>
</feature>
<dbReference type="Pfam" id="PF13579">
    <property type="entry name" value="Glyco_trans_4_4"/>
    <property type="match status" value="1"/>
</dbReference>
<feature type="domain" description="Glycosyltransferase subfamily 4-like N-terminal" evidence="3">
    <location>
        <begin position="4"/>
        <end position="180"/>
    </location>
</feature>
<dbReference type="InterPro" id="IPR050194">
    <property type="entry name" value="Glycosyltransferase_grp1"/>
</dbReference>
<name>A0ABY8H276_9BURK</name>
<dbReference type="InterPro" id="IPR001296">
    <property type="entry name" value="Glyco_trans_1"/>
</dbReference>
<keyword evidence="5" id="KW-1185">Reference proteome</keyword>
<dbReference type="CDD" id="cd03794">
    <property type="entry name" value="GT4_WbuB-like"/>
    <property type="match status" value="1"/>
</dbReference>
<dbReference type="Pfam" id="PF00534">
    <property type="entry name" value="Glycos_transf_1"/>
    <property type="match status" value="1"/>
</dbReference>
<proteinExistence type="predicted"/>
<dbReference type="InterPro" id="IPR028098">
    <property type="entry name" value="Glyco_trans_4-like_N"/>
</dbReference>
<sequence>MYELTQHMAVDHDVSVVSGEAGYMDRTLNPVPWYRRLFRMEQDGGVQVLRTYTYVEKKRNVFGRILNFISFSISCPLGLLSIRKPDIVLASSPPLMPMFTVALVCKLRRIPFVIEVRDLWPSSAVEMGVLRNRKMISLMAWMERFLYNHSNVIVALTEGIRKDIVDRGWPSEKVEVVTCGVDFDRLHPDAHGREQVRARHGWNNKTIIMYFGALGVANNMAVILDAAKLLENRKDLLFVLVGDGAKKNETLSRITAERLGNVQLLDPVPKDQARHYLSAADIGLTTLLDIPLFHGAIPTKLLDYMACCLPVLCGIRGEAEQIMAKGRAGYCFEPNNSAALAAWVEHLAQSPEKRAEMGEAGLAYVRQHFSAAASREKMVRILLGAPERRPAKRTKT</sequence>
<dbReference type="SUPFAM" id="SSF53756">
    <property type="entry name" value="UDP-Glycosyltransferase/glycogen phosphorylase"/>
    <property type="match status" value="1"/>
</dbReference>
<evidence type="ECO:0000256" key="1">
    <source>
        <dbReference type="SAM" id="Phobius"/>
    </source>
</evidence>
<evidence type="ECO:0000259" key="3">
    <source>
        <dbReference type="Pfam" id="PF13579"/>
    </source>
</evidence>
<gene>
    <name evidence="4" type="ORF">P8T11_18955</name>
</gene>
<protein>
    <submittedName>
        <fullName evidence="4">Glycosyltransferase family 4 protein</fullName>
    </submittedName>
</protein>
<accession>A0ABY8H276</accession>
<dbReference type="RefSeq" id="WP_268082321.1">
    <property type="nucleotide sequence ID" value="NZ_CP121261.1"/>
</dbReference>
<reference evidence="4 5" key="1">
    <citation type="submission" date="2023-03" db="EMBL/GenBank/DDBJ databases">
        <title>Achromobacter spanius LIG8.</title>
        <authorList>
            <person name="Shrestha S."/>
        </authorList>
    </citation>
    <scope>NUCLEOTIDE SEQUENCE [LARGE SCALE GENOMIC DNA]</scope>
    <source>
        <strain evidence="4 5">LIG8</strain>
    </source>
</reference>
<keyword evidence="1" id="KW-0812">Transmembrane</keyword>
<feature type="domain" description="Glycosyl transferase family 1" evidence="2">
    <location>
        <begin position="193"/>
        <end position="361"/>
    </location>
</feature>
<keyword evidence="1" id="KW-1133">Transmembrane helix</keyword>
<dbReference type="PANTHER" id="PTHR45947:SF3">
    <property type="entry name" value="SULFOQUINOVOSYL TRANSFERASE SQD2"/>
    <property type="match status" value="1"/>
</dbReference>
<evidence type="ECO:0000259" key="2">
    <source>
        <dbReference type="Pfam" id="PF00534"/>
    </source>
</evidence>
<evidence type="ECO:0000313" key="5">
    <source>
        <dbReference type="Proteomes" id="UP001214170"/>
    </source>
</evidence>
<dbReference type="EMBL" id="CP121261">
    <property type="protein sequence ID" value="WFP11166.1"/>
    <property type="molecule type" value="Genomic_DNA"/>
</dbReference>